<proteinExistence type="predicted"/>
<evidence type="ECO:0000313" key="1">
    <source>
        <dbReference type="EMBL" id="KAF3610734.1"/>
    </source>
</evidence>
<gene>
    <name evidence="1" type="ORF">DY000_02049890</name>
</gene>
<keyword evidence="2" id="KW-1185">Reference proteome</keyword>
<dbReference type="Proteomes" id="UP000266723">
    <property type="component" value="Unassembled WGS sequence"/>
</dbReference>
<sequence>MSSAIRAGSAGQWNAGNMARTLSDEVYVGYNFMATSEGSMVFSNGFLEPCASTGTKKKVYQRRRPPKSRRKPRPLLLADKAEGNVLVGWVQCEFAMDWASRGESMGASWIVKDEKGKVLEHSRRAFVEVRFVSSFGDLIEAIEKPSFWPALQFEVGEIKRELQAFEAWELRIRSWNTIRCAFFIAQSVRNLGLTQSYVAAGHPKWLDLIYANDRSASGGN</sequence>
<evidence type="ECO:0008006" key="3">
    <source>
        <dbReference type="Google" id="ProtNLM"/>
    </source>
</evidence>
<accession>A0ABQ7F4C5</accession>
<reference evidence="1 2" key="1">
    <citation type="journal article" date="2020" name="BMC Genomics">
        <title>Intraspecific diversification of the crop wild relative Brassica cretica Lam. using demographic model selection.</title>
        <authorList>
            <person name="Kioukis A."/>
            <person name="Michalopoulou V.A."/>
            <person name="Briers L."/>
            <person name="Pirintsos S."/>
            <person name="Studholme D.J."/>
            <person name="Pavlidis P."/>
            <person name="Sarris P.F."/>
        </authorList>
    </citation>
    <scope>NUCLEOTIDE SEQUENCE [LARGE SCALE GENOMIC DNA]</scope>
    <source>
        <strain evidence="2">cv. PFS-1207/04</strain>
    </source>
</reference>
<evidence type="ECO:0000313" key="2">
    <source>
        <dbReference type="Proteomes" id="UP000266723"/>
    </source>
</evidence>
<name>A0ABQ7F4C5_BRACR</name>
<dbReference type="EMBL" id="QGKV02000297">
    <property type="protein sequence ID" value="KAF3610734.1"/>
    <property type="molecule type" value="Genomic_DNA"/>
</dbReference>
<protein>
    <recommendedName>
        <fullName evidence="3">Agenet domain-containing protein</fullName>
    </recommendedName>
</protein>
<comment type="caution">
    <text evidence="1">The sequence shown here is derived from an EMBL/GenBank/DDBJ whole genome shotgun (WGS) entry which is preliminary data.</text>
</comment>
<organism evidence="1 2">
    <name type="scientific">Brassica cretica</name>
    <name type="common">Mustard</name>
    <dbReference type="NCBI Taxonomy" id="69181"/>
    <lineage>
        <taxon>Eukaryota</taxon>
        <taxon>Viridiplantae</taxon>
        <taxon>Streptophyta</taxon>
        <taxon>Embryophyta</taxon>
        <taxon>Tracheophyta</taxon>
        <taxon>Spermatophyta</taxon>
        <taxon>Magnoliopsida</taxon>
        <taxon>eudicotyledons</taxon>
        <taxon>Gunneridae</taxon>
        <taxon>Pentapetalae</taxon>
        <taxon>rosids</taxon>
        <taxon>malvids</taxon>
        <taxon>Brassicales</taxon>
        <taxon>Brassicaceae</taxon>
        <taxon>Brassiceae</taxon>
        <taxon>Brassica</taxon>
    </lineage>
</organism>